<dbReference type="GO" id="GO:0005739">
    <property type="term" value="C:mitochondrion"/>
    <property type="evidence" value="ECO:0007669"/>
    <property type="project" value="UniProtKB-SubCell"/>
</dbReference>
<evidence type="ECO:0000256" key="7">
    <source>
        <dbReference type="SAM" id="MobiDB-lite"/>
    </source>
</evidence>
<evidence type="ECO:0000256" key="1">
    <source>
        <dbReference type="ARBA" id="ARBA00004173"/>
    </source>
</evidence>
<dbReference type="Proteomes" id="UP001141806">
    <property type="component" value="Unassembled WGS sequence"/>
</dbReference>
<sequence length="626" mass="69802">MWALRRAADPLRSQGCRVGVSLAACSNFTVRSDYVKNAVDISEPAEWASGGCLLPKRFYHSPSSHLHLSLWSCGLSSQAGAKSSGDEEDSEDGFSELETPVNTDSIEESNTGEEVVEEVVSEPELSDLDSEEGLAEASQNELGLSDAEAGAADEESKKRSPGNLFKVIVNAQNIKSALSKWVEEGNHLGRSEISVAVLSLRRRRMYGKALQISEWLEENKQLNFVERDYASHLDLIAKVRGFQKAEQYIGKIPESMRGEIIYRTLLANCVAATNAKKAEEVFNKMRDLEFPITAFACNQLILLYKRLDKKKIADVLLLMEKENVKPTLFTYRVLIDTKGQSNDITGMEQVLETMKAEGIEPDIFTQSVLAKHYINAELIEKAEAVLKEMEGLNLKENRAACKSLLPLYAALGKADDVKRVWKTCESNPHLDECVAAIEAWGKLGKIAEAEAVFEKMSKIWKRLPSKNYTALLRVYANHKLLSKGKDLAKRMADSGCRIGPLTWDGLVKLYVEAGEVEKADSILQKAVQQSSLKPMFNSYIVILDQYAKRGDVHNAEKMFHRLKQAGYVGRLRQYQSLLQAYINAKTPAYGFRDRMKADNIFPNKAVAAQLAQVDAFKKTAISDLLD</sequence>
<evidence type="ECO:0000313" key="9">
    <source>
        <dbReference type="EMBL" id="KAJ4970435.1"/>
    </source>
</evidence>
<dbReference type="Pfam" id="PF17177">
    <property type="entry name" value="PPR_long"/>
    <property type="match status" value="1"/>
</dbReference>
<dbReference type="Gene3D" id="1.25.40.10">
    <property type="entry name" value="Tetratricopeptide repeat domain"/>
    <property type="match status" value="2"/>
</dbReference>
<dbReference type="GO" id="GO:0003729">
    <property type="term" value="F:mRNA binding"/>
    <property type="evidence" value="ECO:0007669"/>
    <property type="project" value="UniProtKB-ARBA"/>
</dbReference>
<accession>A0A9Q0QSI7</accession>
<feature type="compositionally biased region" description="Acidic residues" evidence="7">
    <location>
        <begin position="86"/>
        <end position="95"/>
    </location>
</feature>
<dbReference type="Pfam" id="PF13812">
    <property type="entry name" value="PPR_3"/>
    <property type="match status" value="1"/>
</dbReference>
<dbReference type="OrthoDB" id="739241at2759"/>
<dbReference type="InterPro" id="IPR033443">
    <property type="entry name" value="PROP1-like_PPR_dom"/>
</dbReference>
<evidence type="ECO:0000313" key="10">
    <source>
        <dbReference type="Proteomes" id="UP001141806"/>
    </source>
</evidence>
<feature type="compositionally biased region" description="Low complexity" evidence="7">
    <location>
        <begin position="141"/>
        <end position="150"/>
    </location>
</feature>
<organism evidence="9 10">
    <name type="scientific">Protea cynaroides</name>
    <dbReference type="NCBI Taxonomy" id="273540"/>
    <lineage>
        <taxon>Eukaryota</taxon>
        <taxon>Viridiplantae</taxon>
        <taxon>Streptophyta</taxon>
        <taxon>Embryophyta</taxon>
        <taxon>Tracheophyta</taxon>
        <taxon>Spermatophyta</taxon>
        <taxon>Magnoliopsida</taxon>
        <taxon>Proteales</taxon>
        <taxon>Proteaceae</taxon>
        <taxon>Protea</taxon>
    </lineage>
</organism>
<feature type="domain" description="PROP1-like PPR" evidence="8">
    <location>
        <begin position="262"/>
        <end position="421"/>
    </location>
</feature>
<comment type="caution">
    <text evidence="9">The sequence shown here is derived from an EMBL/GenBank/DDBJ whole genome shotgun (WGS) entry which is preliminary data.</text>
</comment>
<feature type="compositionally biased region" description="Acidic residues" evidence="7">
    <location>
        <begin position="105"/>
        <end position="134"/>
    </location>
</feature>
<keyword evidence="5" id="KW-0496">Mitochondrion</keyword>
<evidence type="ECO:0000256" key="6">
    <source>
        <dbReference type="PROSITE-ProRule" id="PRU00708"/>
    </source>
</evidence>
<feature type="region of interest" description="Disordered" evidence="7">
    <location>
        <begin position="79"/>
        <end position="158"/>
    </location>
</feature>
<dbReference type="PANTHER" id="PTHR45717">
    <property type="entry name" value="OS12G0527900 PROTEIN"/>
    <property type="match status" value="1"/>
</dbReference>
<dbReference type="EMBL" id="JAMYWD010000005">
    <property type="protein sequence ID" value="KAJ4970435.1"/>
    <property type="molecule type" value="Genomic_DNA"/>
</dbReference>
<evidence type="ECO:0000259" key="8">
    <source>
        <dbReference type="Pfam" id="PF17177"/>
    </source>
</evidence>
<gene>
    <name evidence="9" type="ORF">NE237_003534</name>
</gene>
<dbReference type="PROSITE" id="PS51375">
    <property type="entry name" value="PPR"/>
    <property type="match status" value="1"/>
</dbReference>
<dbReference type="AlphaFoldDB" id="A0A9Q0QSI7"/>
<evidence type="ECO:0000256" key="5">
    <source>
        <dbReference type="ARBA" id="ARBA00023128"/>
    </source>
</evidence>
<dbReference type="InterPro" id="IPR011990">
    <property type="entry name" value="TPR-like_helical_dom_sf"/>
</dbReference>
<name>A0A9Q0QSI7_9MAGN</name>
<keyword evidence="4" id="KW-0809">Transit peptide</keyword>
<comment type="similarity">
    <text evidence="2">Belongs to the PPR family. P subfamily.</text>
</comment>
<protein>
    <recommendedName>
        <fullName evidence="8">PROP1-like PPR domain-containing protein</fullName>
    </recommendedName>
</protein>
<comment type="subcellular location">
    <subcellularLocation>
        <location evidence="1">Mitochondrion</location>
    </subcellularLocation>
</comment>
<keyword evidence="10" id="KW-1185">Reference proteome</keyword>
<dbReference type="PANTHER" id="PTHR45717:SF15">
    <property type="entry name" value="AGL218WP"/>
    <property type="match status" value="1"/>
</dbReference>
<dbReference type="InterPro" id="IPR002885">
    <property type="entry name" value="PPR_rpt"/>
</dbReference>
<dbReference type="FunFam" id="1.25.40.10:FF:000744">
    <property type="entry name" value="Pentatricopeptide repeat-containing protein, mitochondrial"/>
    <property type="match status" value="1"/>
</dbReference>
<evidence type="ECO:0000256" key="4">
    <source>
        <dbReference type="ARBA" id="ARBA00022946"/>
    </source>
</evidence>
<reference evidence="9" key="1">
    <citation type="journal article" date="2023" name="Plant J.">
        <title>The genome of the king protea, Protea cynaroides.</title>
        <authorList>
            <person name="Chang J."/>
            <person name="Duong T.A."/>
            <person name="Schoeman C."/>
            <person name="Ma X."/>
            <person name="Roodt D."/>
            <person name="Barker N."/>
            <person name="Li Z."/>
            <person name="Van de Peer Y."/>
            <person name="Mizrachi E."/>
        </authorList>
    </citation>
    <scope>NUCLEOTIDE SEQUENCE</scope>
    <source>
        <tissue evidence="9">Young leaves</tissue>
    </source>
</reference>
<evidence type="ECO:0000256" key="3">
    <source>
        <dbReference type="ARBA" id="ARBA00022737"/>
    </source>
</evidence>
<dbReference type="Pfam" id="PF01535">
    <property type="entry name" value="PPR"/>
    <property type="match status" value="2"/>
</dbReference>
<keyword evidence="3" id="KW-0677">Repeat</keyword>
<evidence type="ECO:0000256" key="2">
    <source>
        <dbReference type="ARBA" id="ARBA00007626"/>
    </source>
</evidence>
<proteinExistence type="inferred from homology"/>
<dbReference type="FunFam" id="1.25.40.10:FF:000394">
    <property type="entry name" value="Pentatricopeptide repeat-containing protein, mitochondrial"/>
    <property type="match status" value="1"/>
</dbReference>
<dbReference type="SUPFAM" id="SSF48452">
    <property type="entry name" value="TPR-like"/>
    <property type="match status" value="1"/>
</dbReference>
<feature type="repeat" description="PPR" evidence="6">
    <location>
        <begin position="327"/>
        <end position="361"/>
    </location>
</feature>